<evidence type="ECO:0000256" key="10">
    <source>
        <dbReference type="ARBA" id="ARBA00022801"/>
    </source>
</evidence>
<accession>A0A425XYR8</accession>
<dbReference type="AlphaFoldDB" id="A0A425XYR8"/>
<dbReference type="SUPFAM" id="SSF56281">
    <property type="entry name" value="Metallo-hydrolase/oxidoreductase"/>
    <property type="match status" value="1"/>
</dbReference>
<evidence type="ECO:0000313" key="15">
    <source>
        <dbReference type="EMBL" id="RRG20028.1"/>
    </source>
</evidence>
<evidence type="ECO:0000256" key="2">
    <source>
        <dbReference type="ARBA" id="ARBA00001947"/>
    </source>
</evidence>
<dbReference type="GO" id="GO:0042597">
    <property type="term" value="C:periplasmic space"/>
    <property type="evidence" value="ECO:0007669"/>
    <property type="project" value="UniProtKB-SubCell"/>
</dbReference>
<feature type="signal peptide" evidence="13">
    <location>
        <begin position="1"/>
        <end position="24"/>
    </location>
</feature>
<evidence type="ECO:0000256" key="1">
    <source>
        <dbReference type="ARBA" id="ARBA00001526"/>
    </source>
</evidence>
<evidence type="ECO:0000256" key="13">
    <source>
        <dbReference type="SAM" id="SignalP"/>
    </source>
</evidence>
<keyword evidence="8 13" id="KW-0732">Signal</keyword>
<comment type="caution">
    <text evidence="15">The sequence shown here is derived from an EMBL/GenBank/DDBJ whole genome shotgun (WGS) entry which is preliminary data.</text>
</comment>
<keyword evidence="16" id="KW-1185">Reference proteome</keyword>
<evidence type="ECO:0000256" key="7">
    <source>
        <dbReference type="ARBA" id="ARBA00022723"/>
    </source>
</evidence>
<dbReference type="Pfam" id="PF00753">
    <property type="entry name" value="Lactamase_B"/>
    <property type="match status" value="1"/>
</dbReference>
<dbReference type="GO" id="GO:0017001">
    <property type="term" value="P:antibiotic catabolic process"/>
    <property type="evidence" value="ECO:0007669"/>
    <property type="project" value="InterPro"/>
</dbReference>
<sequence>MKYSVCKYILVLLLVFFMSEMVKAQEKAIQISPDLKLIPLSESFYVHVSYFNYPDFGRVASNGLIFIQKGKALLIDTPGDNKQTKQLVSFLRDSLQLEIKKLIVGHSHNDCIGGLDYIHSLGIESVSGLMTQEKCKTENLPIPKITFDKILHLDFEGEKLVCQYFGGGHTQDNIVVYFPGKKLLFGGCLIKSLQSKSLGYTGEADIENWDKTVEQLMKAYLEIDFVIPGHGAYGDSRLLTHTIDLVKKNKGK</sequence>
<reference evidence="15 16" key="1">
    <citation type="submission" date="2018-07" db="EMBL/GenBank/DDBJ databases">
        <title>Draft genome sequence of Ancylomarina sp. M1P.</title>
        <authorList>
            <person name="Yadav S."/>
            <person name="Villanueva L."/>
            <person name="Damste J.S.S."/>
        </authorList>
    </citation>
    <scope>NUCLEOTIDE SEQUENCE [LARGE SCALE GENOMIC DNA]</scope>
    <source>
        <strain evidence="15 16">M1P</strain>
    </source>
</reference>
<evidence type="ECO:0000256" key="11">
    <source>
        <dbReference type="ARBA" id="ARBA00022833"/>
    </source>
</evidence>
<keyword evidence="7" id="KW-0479">Metal-binding</keyword>
<name>A0A425XYR8_9BACT</name>
<evidence type="ECO:0000256" key="6">
    <source>
        <dbReference type="ARBA" id="ARBA00012865"/>
    </source>
</evidence>
<evidence type="ECO:0000256" key="3">
    <source>
        <dbReference type="ARBA" id="ARBA00004418"/>
    </source>
</evidence>
<keyword evidence="11" id="KW-0862">Zinc</keyword>
<dbReference type="EMBL" id="QQWG01000015">
    <property type="protein sequence ID" value="RRG20028.1"/>
    <property type="molecule type" value="Genomic_DNA"/>
</dbReference>
<evidence type="ECO:0000256" key="9">
    <source>
        <dbReference type="ARBA" id="ARBA00022764"/>
    </source>
</evidence>
<evidence type="ECO:0000256" key="4">
    <source>
        <dbReference type="ARBA" id="ARBA00005250"/>
    </source>
</evidence>
<dbReference type="NCBIfam" id="NF033088">
    <property type="entry name" value="bla_subclass_B1"/>
    <property type="match status" value="1"/>
</dbReference>
<comment type="similarity">
    <text evidence="4">Belongs to the metallo-beta-lactamase superfamily. Class-B beta-lactamase family.</text>
</comment>
<comment type="catalytic activity">
    <reaction evidence="1">
        <text>a beta-lactam + H2O = a substituted beta-amino acid</text>
        <dbReference type="Rhea" id="RHEA:20401"/>
        <dbReference type="ChEBI" id="CHEBI:15377"/>
        <dbReference type="ChEBI" id="CHEBI:35627"/>
        <dbReference type="ChEBI" id="CHEBI:140347"/>
        <dbReference type="EC" id="3.5.2.6"/>
    </reaction>
</comment>
<dbReference type="Proteomes" id="UP000285794">
    <property type="component" value="Unassembled WGS sequence"/>
</dbReference>
<dbReference type="InterPro" id="IPR036866">
    <property type="entry name" value="RibonucZ/Hydroxyglut_hydro"/>
</dbReference>
<organism evidence="15 16">
    <name type="scientific">Ancylomarina euxinus</name>
    <dbReference type="NCBI Taxonomy" id="2283627"/>
    <lineage>
        <taxon>Bacteria</taxon>
        <taxon>Pseudomonadati</taxon>
        <taxon>Bacteroidota</taxon>
        <taxon>Bacteroidia</taxon>
        <taxon>Marinilabiliales</taxon>
        <taxon>Marinifilaceae</taxon>
        <taxon>Ancylomarina</taxon>
    </lineage>
</organism>
<dbReference type="Gene3D" id="3.60.15.10">
    <property type="entry name" value="Ribonuclease Z/Hydroxyacylglutathione hydrolase-like"/>
    <property type="match status" value="1"/>
</dbReference>
<dbReference type="InterPro" id="IPR001279">
    <property type="entry name" value="Metallo-B-lactamas"/>
</dbReference>
<comment type="subcellular location">
    <subcellularLocation>
        <location evidence="3">Periplasm</location>
    </subcellularLocation>
</comment>
<keyword evidence="10" id="KW-0378">Hydrolase</keyword>
<proteinExistence type="inferred from homology"/>
<dbReference type="InterPro" id="IPR058199">
    <property type="entry name" value="BlaB//VIM/IMP-1"/>
</dbReference>
<evidence type="ECO:0000256" key="5">
    <source>
        <dbReference type="ARBA" id="ARBA00011245"/>
    </source>
</evidence>
<dbReference type="PANTHER" id="PTHR42951">
    <property type="entry name" value="METALLO-BETA-LACTAMASE DOMAIN-CONTAINING"/>
    <property type="match status" value="1"/>
</dbReference>
<comment type="subunit">
    <text evidence="5">Monomer.</text>
</comment>
<evidence type="ECO:0000256" key="8">
    <source>
        <dbReference type="ARBA" id="ARBA00022729"/>
    </source>
</evidence>
<protein>
    <recommendedName>
        <fullName evidence="6">beta-lactamase</fullName>
        <ecNumber evidence="6">3.5.2.6</ecNumber>
    </recommendedName>
</protein>
<keyword evidence="12" id="KW-0046">Antibiotic resistance</keyword>
<dbReference type="InterPro" id="IPR050855">
    <property type="entry name" value="NDM-1-like"/>
</dbReference>
<dbReference type="PROSITE" id="PS00744">
    <property type="entry name" value="BETA_LACTAMASE_B_2"/>
    <property type="match status" value="1"/>
</dbReference>
<evidence type="ECO:0000313" key="16">
    <source>
        <dbReference type="Proteomes" id="UP000285794"/>
    </source>
</evidence>
<feature type="chain" id="PRO_5019110551" description="beta-lactamase" evidence="13">
    <location>
        <begin position="25"/>
        <end position="252"/>
    </location>
</feature>
<comment type="cofactor">
    <cofactor evidence="2">
        <name>Zn(2+)</name>
        <dbReference type="ChEBI" id="CHEBI:29105"/>
    </cofactor>
</comment>
<dbReference type="InterPro" id="IPR001018">
    <property type="entry name" value="Beta-lactamase_class-B_CS"/>
</dbReference>
<evidence type="ECO:0000259" key="14">
    <source>
        <dbReference type="SMART" id="SM00849"/>
    </source>
</evidence>
<dbReference type="PANTHER" id="PTHR42951:SF4">
    <property type="entry name" value="ACYL-COENZYME A THIOESTERASE MBLAC2"/>
    <property type="match status" value="1"/>
</dbReference>
<dbReference type="GO" id="GO:0046677">
    <property type="term" value="P:response to antibiotic"/>
    <property type="evidence" value="ECO:0007669"/>
    <property type="project" value="UniProtKB-KW"/>
</dbReference>
<dbReference type="GO" id="GO:0008800">
    <property type="term" value="F:beta-lactamase activity"/>
    <property type="evidence" value="ECO:0007669"/>
    <property type="project" value="UniProtKB-EC"/>
</dbReference>
<keyword evidence="9" id="KW-0574">Periplasm</keyword>
<dbReference type="OrthoDB" id="9769598at2"/>
<dbReference type="EC" id="3.5.2.6" evidence="6"/>
<dbReference type="RefSeq" id="WP_125031391.1">
    <property type="nucleotide sequence ID" value="NZ_JAPXVP010000013.1"/>
</dbReference>
<dbReference type="GO" id="GO:0008270">
    <property type="term" value="F:zinc ion binding"/>
    <property type="evidence" value="ECO:0007669"/>
    <property type="project" value="InterPro"/>
</dbReference>
<feature type="domain" description="Metallo-beta-lactamase" evidence="14">
    <location>
        <begin position="60"/>
        <end position="230"/>
    </location>
</feature>
<evidence type="ECO:0000256" key="12">
    <source>
        <dbReference type="ARBA" id="ARBA00023251"/>
    </source>
</evidence>
<gene>
    <name evidence="15" type="primary">bla</name>
    <name evidence="15" type="ORF">DWB61_13365</name>
</gene>
<dbReference type="SMART" id="SM00849">
    <property type="entry name" value="Lactamase_B"/>
    <property type="match status" value="1"/>
</dbReference>